<sequence length="175" mass="19250">MGGHCSRYVYTGERCCQFLTSKKTPTAEEPSLALLWSPVYETYTPLEQFISRLRSVLKLQRLGPTVDNISPSSSGNIELHVVCDQQTSVSPHTTQLWEMSGETASSSRHSIESGSGVVARRLARPLETAQRTITNDDGPMTVAYLATHSLLTTSKQLSGMEIVGPQRGEYGLQKF</sequence>
<accession>A0A6A5QV74</accession>
<gene>
    <name evidence="1" type="ORF">BDU57DRAFT_528851</name>
</gene>
<name>A0A6A5QV74_AMPQU</name>
<organism evidence="1 2">
    <name type="scientific">Ampelomyces quisqualis</name>
    <name type="common">Powdery mildew agent</name>
    <dbReference type="NCBI Taxonomy" id="50730"/>
    <lineage>
        <taxon>Eukaryota</taxon>
        <taxon>Fungi</taxon>
        <taxon>Dikarya</taxon>
        <taxon>Ascomycota</taxon>
        <taxon>Pezizomycotina</taxon>
        <taxon>Dothideomycetes</taxon>
        <taxon>Pleosporomycetidae</taxon>
        <taxon>Pleosporales</taxon>
        <taxon>Pleosporineae</taxon>
        <taxon>Phaeosphaeriaceae</taxon>
        <taxon>Ampelomyces</taxon>
    </lineage>
</organism>
<protein>
    <submittedName>
        <fullName evidence="1">Uncharacterized protein</fullName>
    </submittedName>
</protein>
<keyword evidence="2" id="KW-1185">Reference proteome</keyword>
<dbReference type="EMBL" id="ML979134">
    <property type="protein sequence ID" value="KAF1918456.1"/>
    <property type="molecule type" value="Genomic_DNA"/>
</dbReference>
<reference evidence="1" key="1">
    <citation type="journal article" date="2020" name="Stud. Mycol.">
        <title>101 Dothideomycetes genomes: a test case for predicting lifestyles and emergence of pathogens.</title>
        <authorList>
            <person name="Haridas S."/>
            <person name="Albert R."/>
            <person name="Binder M."/>
            <person name="Bloem J."/>
            <person name="Labutti K."/>
            <person name="Salamov A."/>
            <person name="Andreopoulos B."/>
            <person name="Baker S."/>
            <person name="Barry K."/>
            <person name="Bills G."/>
            <person name="Bluhm B."/>
            <person name="Cannon C."/>
            <person name="Castanera R."/>
            <person name="Culley D."/>
            <person name="Daum C."/>
            <person name="Ezra D."/>
            <person name="Gonzalez J."/>
            <person name="Henrissat B."/>
            <person name="Kuo A."/>
            <person name="Liang C."/>
            <person name="Lipzen A."/>
            <person name="Lutzoni F."/>
            <person name="Magnuson J."/>
            <person name="Mondo S."/>
            <person name="Nolan M."/>
            <person name="Ohm R."/>
            <person name="Pangilinan J."/>
            <person name="Park H.-J."/>
            <person name="Ramirez L."/>
            <person name="Alfaro M."/>
            <person name="Sun H."/>
            <person name="Tritt A."/>
            <person name="Yoshinaga Y."/>
            <person name="Zwiers L.-H."/>
            <person name="Turgeon B."/>
            <person name="Goodwin S."/>
            <person name="Spatafora J."/>
            <person name="Crous P."/>
            <person name="Grigoriev I."/>
        </authorList>
    </citation>
    <scope>NUCLEOTIDE SEQUENCE</scope>
    <source>
        <strain evidence="1">HMLAC05119</strain>
    </source>
</reference>
<dbReference type="AlphaFoldDB" id="A0A6A5QV74"/>
<proteinExistence type="predicted"/>
<evidence type="ECO:0000313" key="1">
    <source>
        <dbReference type="EMBL" id="KAF1918456.1"/>
    </source>
</evidence>
<evidence type="ECO:0000313" key="2">
    <source>
        <dbReference type="Proteomes" id="UP000800096"/>
    </source>
</evidence>
<dbReference type="Proteomes" id="UP000800096">
    <property type="component" value="Unassembled WGS sequence"/>
</dbReference>